<dbReference type="AlphaFoldDB" id="A0AAD6XZZ0"/>
<dbReference type="Proteomes" id="UP001222325">
    <property type="component" value="Unassembled WGS sequence"/>
</dbReference>
<name>A0AAD6XZZ0_9AGAR</name>
<sequence length="178" mass="19636">MLSSLCCLPFNFLFQRPSQLALRDPSKNPMSPVPVTARQRPCASGPVAFLAPASSSAFGSIFGLPHFGANANACAHIRLARQRHPSILHNLPTLCYASRARDMALESLPVPEPAPEFRLDFWASREQREMSGALPRVSSAHRAHRALPFLTRFSSFPRPGVPPLAPQFLFDFCASRKQ</sequence>
<protein>
    <submittedName>
        <fullName evidence="1">Uncharacterized protein</fullName>
    </submittedName>
</protein>
<evidence type="ECO:0000313" key="1">
    <source>
        <dbReference type="EMBL" id="KAJ7100048.1"/>
    </source>
</evidence>
<reference evidence="1" key="1">
    <citation type="submission" date="2023-03" db="EMBL/GenBank/DDBJ databases">
        <title>Massive genome expansion in bonnet fungi (Mycena s.s.) driven by repeated elements and novel gene families across ecological guilds.</title>
        <authorList>
            <consortium name="Lawrence Berkeley National Laboratory"/>
            <person name="Harder C.B."/>
            <person name="Miyauchi S."/>
            <person name="Viragh M."/>
            <person name="Kuo A."/>
            <person name="Thoen E."/>
            <person name="Andreopoulos B."/>
            <person name="Lu D."/>
            <person name="Skrede I."/>
            <person name="Drula E."/>
            <person name="Henrissat B."/>
            <person name="Morin E."/>
            <person name="Kohler A."/>
            <person name="Barry K."/>
            <person name="LaButti K."/>
            <person name="Morin E."/>
            <person name="Salamov A."/>
            <person name="Lipzen A."/>
            <person name="Mereny Z."/>
            <person name="Hegedus B."/>
            <person name="Baldrian P."/>
            <person name="Stursova M."/>
            <person name="Weitz H."/>
            <person name="Taylor A."/>
            <person name="Grigoriev I.V."/>
            <person name="Nagy L.G."/>
            <person name="Martin F."/>
            <person name="Kauserud H."/>
        </authorList>
    </citation>
    <scope>NUCLEOTIDE SEQUENCE</scope>
    <source>
        <strain evidence="1">CBHHK173m</strain>
    </source>
</reference>
<proteinExistence type="predicted"/>
<keyword evidence="2" id="KW-1185">Reference proteome</keyword>
<comment type="caution">
    <text evidence="1">The sequence shown here is derived from an EMBL/GenBank/DDBJ whole genome shotgun (WGS) entry which is preliminary data.</text>
</comment>
<accession>A0AAD6XZZ0</accession>
<dbReference type="EMBL" id="JARJCN010000006">
    <property type="protein sequence ID" value="KAJ7100048.1"/>
    <property type="molecule type" value="Genomic_DNA"/>
</dbReference>
<gene>
    <name evidence="1" type="ORF">B0H15DRAFT_944426</name>
</gene>
<organism evidence="1 2">
    <name type="scientific">Mycena belliarum</name>
    <dbReference type="NCBI Taxonomy" id="1033014"/>
    <lineage>
        <taxon>Eukaryota</taxon>
        <taxon>Fungi</taxon>
        <taxon>Dikarya</taxon>
        <taxon>Basidiomycota</taxon>
        <taxon>Agaricomycotina</taxon>
        <taxon>Agaricomycetes</taxon>
        <taxon>Agaricomycetidae</taxon>
        <taxon>Agaricales</taxon>
        <taxon>Marasmiineae</taxon>
        <taxon>Mycenaceae</taxon>
        <taxon>Mycena</taxon>
    </lineage>
</organism>
<evidence type="ECO:0000313" key="2">
    <source>
        <dbReference type="Proteomes" id="UP001222325"/>
    </source>
</evidence>